<accession>A0A918CWY3</accession>
<dbReference type="PANTHER" id="PTHR36840">
    <property type="entry name" value="BLL5714 PROTEIN"/>
    <property type="match status" value="1"/>
</dbReference>
<evidence type="ECO:0008006" key="4">
    <source>
        <dbReference type="Google" id="ProtNLM"/>
    </source>
</evidence>
<dbReference type="Pfam" id="PF06772">
    <property type="entry name" value="LtrA"/>
    <property type="match status" value="1"/>
</dbReference>
<keyword evidence="1" id="KW-1133">Transmembrane helix</keyword>
<gene>
    <name evidence="2" type="ORF">GCM10011578_087880</name>
</gene>
<feature type="transmembrane region" description="Helical" evidence="1">
    <location>
        <begin position="128"/>
        <end position="145"/>
    </location>
</feature>
<dbReference type="Proteomes" id="UP000653411">
    <property type="component" value="Unassembled WGS sequence"/>
</dbReference>
<feature type="transmembrane region" description="Helical" evidence="1">
    <location>
        <begin position="190"/>
        <end position="208"/>
    </location>
</feature>
<feature type="transmembrane region" description="Helical" evidence="1">
    <location>
        <begin position="350"/>
        <end position="369"/>
    </location>
</feature>
<evidence type="ECO:0000256" key="1">
    <source>
        <dbReference type="SAM" id="Phobius"/>
    </source>
</evidence>
<feature type="transmembrane region" description="Helical" evidence="1">
    <location>
        <begin position="292"/>
        <end position="314"/>
    </location>
</feature>
<feature type="transmembrane region" description="Helical" evidence="1">
    <location>
        <begin position="255"/>
        <end position="280"/>
    </location>
</feature>
<feature type="transmembrane region" description="Helical" evidence="1">
    <location>
        <begin position="214"/>
        <end position="234"/>
    </location>
</feature>
<comment type="caution">
    <text evidence="2">The sequence shown here is derived from an EMBL/GenBank/DDBJ whole genome shotgun (WGS) entry which is preliminary data.</text>
</comment>
<organism evidence="2 3">
    <name type="scientific">Streptomyces fuscichromogenes</name>
    <dbReference type="NCBI Taxonomy" id="1324013"/>
    <lineage>
        <taxon>Bacteria</taxon>
        <taxon>Bacillati</taxon>
        <taxon>Actinomycetota</taxon>
        <taxon>Actinomycetes</taxon>
        <taxon>Kitasatosporales</taxon>
        <taxon>Streptomycetaceae</taxon>
        <taxon>Streptomyces</taxon>
    </lineage>
</organism>
<dbReference type="InterPro" id="IPR010640">
    <property type="entry name" value="Low_temperature_requirement_A"/>
</dbReference>
<feature type="transmembrane region" description="Helical" evidence="1">
    <location>
        <begin position="32"/>
        <end position="52"/>
    </location>
</feature>
<keyword evidence="1" id="KW-0812">Transmembrane</keyword>
<feature type="transmembrane region" description="Helical" evidence="1">
    <location>
        <begin position="326"/>
        <end position="344"/>
    </location>
</feature>
<dbReference type="RefSeq" id="WP_229713712.1">
    <property type="nucleotide sequence ID" value="NZ_BMML01000032.1"/>
</dbReference>
<reference evidence="2" key="2">
    <citation type="submission" date="2020-09" db="EMBL/GenBank/DDBJ databases">
        <authorList>
            <person name="Sun Q."/>
            <person name="Zhou Y."/>
        </authorList>
    </citation>
    <scope>NUCLEOTIDE SEQUENCE</scope>
    <source>
        <strain evidence="2">CGMCC 4.7110</strain>
    </source>
</reference>
<feature type="transmembrane region" description="Helical" evidence="1">
    <location>
        <begin position="151"/>
        <end position="169"/>
    </location>
</feature>
<name>A0A918CWY3_9ACTN</name>
<reference evidence="2" key="1">
    <citation type="journal article" date="2014" name="Int. J. Syst. Evol. Microbiol.">
        <title>Complete genome sequence of Corynebacterium casei LMG S-19264T (=DSM 44701T), isolated from a smear-ripened cheese.</title>
        <authorList>
            <consortium name="US DOE Joint Genome Institute (JGI-PGF)"/>
            <person name="Walter F."/>
            <person name="Albersmeier A."/>
            <person name="Kalinowski J."/>
            <person name="Ruckert C."/>
        </authorList>
    </citation>
    <scope>NUCLEOTIDE SEQUENCE</scope>
    <source>
        <strain evidence="2">CGMCC 4.7110</strain>
    </source>
</reference>
<proteinExistence type="predicted"/>
<evidence type="ECO:0000313" key="2">
    <source>
        <dbReference type="EMBL" id="GGN40436.1"/>
    </source>
</evidence>
<evidence type="ECO:0000313" key="3">
    <source>
        <dbReference type="Proteomes" id="UP000653411"/>
    </source>
</evidence>
<feature type="transmembrane region" description="Helical" evidence="1">
    <location>
        <begin position="96"/>
        <end position="116"/>
    </location>
</feature>
<dbReference type="AlphaFoldDB" id="A0A918CWY3"/>
<keyword evidence="1" id="KW-0472">Membrane</keyword>
<sequence length="377" mass="39376">MTTFELFFDLVYVFALTQVTEFMAHAHTGMGVLQGLLLLALLWWSWSAYAWLGNQAGADLGIVRAGMGLAMAGVFVVALAVPEAWHDAPGGLDGPLVLAGAYVFVRCVHLVVYGLLARGDRELVRQVVVSWPPVLAGGALLLAGASAGGSVQTVLFAAAIAVDWGVVYATSRRGSWRIHSAEYFAERYELFVIIAIGESLTALGVGAARLPVSVSLLTAAALGVGAAMALWWLYFDVVTVVARRRLHHAEREARLALAAGAYGVGHFPLVAGIVLSALGIEGVVGHAAGDHGLGWFSAGALCGGAAVYLAGLLLFGRLAVNVWGPFRLAALVVVAAWTPAAAVLPPLAGLAGVVVILTALAAVETWWFAELRHTVRA</sequence>
<feature type="transmembrane region" description="Helical" evidence="1">
    <location>
        <begin position="61"/>
        <end position="81"/>
    </location>
</feature>
<protein>
    <recommendedName>
        <fullName evidence="4">Low temperature requirement protein A</fullName>
    </recommendedName>
</protein>
<keyword evidence="3" id="KW-1185">Reference proteome</keyword>
<dbReference type="EMBL" id="BMML01000032">
    <property type="protein sequence ID" value="GGN40436.1"/>
    <property type="molecule type" value="Genomic_DNA"/>
</dbReference>
<dbReference type="PANTHER" id="PTHR36840:SF1">
    <property type="entry name" value="BLL5714 PROTEIN"/>
    <property type="match status" value="1"/>
</dbReference>